<dbReference type="eggNOG" id="KOG2806">
    <property type="taxonomic scope" value="Eukaryota"/>
</dbReference>
<dbReference type="GO" id="GO:0005576">
    <property type="term" value="C:extracellular region"/>
    <property type="evidence" value="ECO:0007669"/>
    <property type="project" value="TreeGrafter"/>
</dbReference>
<reference evidence="3" key="1">
    <citation type="submission" date="2007-07" db="EMBL/GenBank/DDBJ databases">
        <title>PCAP assembly of the Caenorhabditis remanei genome.</title>
        <authorList>
            <consortium name="The Caenorhabditis remanei Sequencing Consortium"/>
            <person name="Wilson R.K."/>
        </authorList>
    </citation>
    <scope>NUCLEOTIDE SEQUENCE [LARGE SCALE GENOMIC DNA]</scope>
    <source>
        <strain evidence="3">PB4641</strain>
    </source>
</reference>
<feature type="domain" description="GH18" evidence="2">
    <location>
        <begin position="372"/>
        <end position="742"/>
    </location>
</feature>
<dbReference type="AlphaFoldDB" id="E3NE93"/>
<dbReference type="EMBL" id="DS268619">
    <property type="protein sequence ID" value="EFO94537.1"/>
    <property type="molecule type" value="Genomic_DNA"/>
</dbReference>
<dbReference type="PANTHER" id="PTHR11177:SF401">
    <property type="entry name" value="CHITINASE-LIKE PROTEIN C25A8.4"/>
    <property type="match status" value="1"/>
</dbReference>
<dbReference type="STRING" id="31234.E3NE93"/>
<dbReference type="InterPro" id="IPR017853">
    <property type="entry name" value="GH"/>
</dbReference>
<name>E3NE93_CAERE</name>
<dbReference type="InParanoid" id="E3NE93"/>
<dbReference type="InterPro" id="IPR011583">
    <property type="entry name" value="Chitinase_II/V-like_cat"/>
</dbReference>
<dbReference type="GO" id="GO:0006032">
    <property type="term" value="P:chitin catabolic process"/>
    <property type="evidence" value="ECO:0007669"/>
    <property type="project" value="TreeGrafter"/>
</dbReference>
<dbReference type="Gene3D" id="3.10.50.10">
    <property type="match status" value="1"/>
</dbReference>
<dbReference type="GO" id="GO:0005975">
    <property type="term" value="P:carbohydrate metabolic process"/>
    <property type="evidence" value="ECO:0007669"/>
    <property type="project" value="InterPro"/>
</dbReference>
<evidence type="ECO:0000259" key="2">
    <source>
        <dbReference type="PROSITE" id="PS51910"/>
    </source>
</evidence>
<dbReference type="InterPro" id="IPR029070">
    <property type="entry name" value="Chitinase_insertion_sf"/>
</dbReference>
<sequence length="1094" mass="123601">MGIKTLFILALLTVGVYSDLNEDFSPVHYCFVNPPVKTRLSPNLLENITSCTHLVYGRIPINRDNGYPEYSVSDVESGYDIDNIRTFLRMKSQHPRAKFLMGVERTTPFEDTLHAGKVANGLKKHAKSKRFDGIFVTLNGIHLEYRSSTTFLETISKEKSLILTFGITGRRVFAHEAVRRLQEINSLVEHIYLDMGELPSNEEPSKITQINPLFSNTSIPFEETIQGTVEELSKEGILPSRIVVGLTAGGWKYEIKDSQDPLRISHGMFAKEAGKRVAYQDACKARGAVIYDWKSMNEITVYRQSWMSVNLPTMTAMGEKIKWILGQNFAGVGISDALTDDPRGDCGTDPFPAHRLAMDLIRDTIPANPAKCTRLCYLDPEEVDETFPIDNLKSDYCSHIVVHYFDLDLKNTVVFSEKAVKLVKKIDQWKNKIIDVAPDLILSLGSKQITGVWQFILANDFRRKELADELVKTLNTSTAAGLEISWTLEPMANEFDKKNLKALIDDIVLADVEKKVDLLVATTPLSSYSNFYDYQHLNELVLIFLSPSSSIFSRTADLIVLHSHRLHSESLPMTGHPSPLRATSSMRDAKMTWEALLNHWTDQKVLRSKLVLSLTASTLSMQSLADVRNSLSDPFGQPAFVSLLRSKNSDIHSQQEICESLEAATGITHWVDVAEVPYLRRYDQMVAYENTRSAHIKAVWASMEGVGGLALHNIQQDDPNAVCNNRTSFPLLDSLSRAQVCQKCLKQHDFKKCEQHDFIVSCNFELKKNTPLFKTDIVPYERCTEVVVEQAKLVLGGNITFKDSQQEQVLKNLTAMRPKMLKCGMVLSLSCGDSEKHLNYILGDNMTAAIDNVMNVMDKYKFSGVQLDCEKAIRRGNHQSIQNNFTEFQIFFNTFVRKLAKKIENAKASNGCNRTLSARFSHFTRAPSTYYSISLLNRLSHISIRMTDKDQVDLPFFFNSSDPLFPSTEKFVNLWKNVGLKSEKLVVEVSPFGWQDGQKEGEKRRMSQLDNCETVGNKAIFQHDYETLTGYTTHQNTTVHMPMIEDFRYKIGYIQREQLGGIALNSVNGDDYTGICGRGSFPILKSIYSSNNCR</sequence>
<evidence type="ECO:0000256" key="1">
    <source>
        <dbReference type="SAM" id="SignalP"/>
    </source>
</evidence>
<keyword evidence="1" id="KW-0732">Signal</keyword>
<dbReference type="SMART" id="SM00636">
    <property type="entry name" value="Glyco_18"/>
    <property type="match status" value="1"/>
</dbReference>
<dbReference type="Proteomes" id="UP000008281">
    <property type="component" value="Unassembled WGS sequence"/>
</dbReference>
<keyword evidence="4" id="KW-1185">Reference proteome</keyword>
<dbReference type="InterPro" id="IPR050314">
    <property type="entry name" value="Glycosyl_Hydrlase_18"/>
</dbReference>
<evidence type="ECO:0000313" key="3">
    <source>
        <dbReference type="EMBL" id="EFO94537.1"/>
    </source>
</evidence>
<proteinExistence type="predicted"/>
<feature type="domain" description="GH18" evidence="2">
    <location>
        <begin position="26"/>
        <end position="364"/>
    </location>
</feature>
<feature type="domain" description="GH18" evidence="2">
    <location>
        <begin position="758"/>
        <end position="1094"/>
    </location>
</feature>
<dbReference type="OMA" id="YERMMTL"/>
<dbReference type="Pfam" id="PF00704">
    <property type="entry name" value="Glyco_hydro_18"/>
    <property type="match status" value="2"/>
</dbReference>
<protein>
    <recommendedName>
        <fullName evidence="2">GH18 domain-containing protein</fullName>
    </recommendedName>
</protein>
<evidence type="ECO:0000313" key="4">
    <source>
        <dbReference type="Proteomes" id="UP000008281"/>
    </source>
</evidence>
<feature type="signal peptide" evidence="1">
    <location>
        <begin position="1"/>
        <end position="18"/>
    </location>
</feature>
<organism evidence="4">
    <name type="scientific">Caenorhabditis remanei</name>
    <name type="common">Caenorhabditis vulgaris</name>
    <dbReference type="NCBI Taxonomy" id="31234"/>
    <lineage>
        <taxon>Eukaryota</taxon>
        <taxon>Metazoa</taxon>
        <taxon>Ecdysozoa</taxon>
        <taxon>Nematoda</taxon>
        <taxon>Chromadorea</taxon>
        <taxon>Rhabditida</taxon>
        <taxon>Rhabditina</taxon>
        <taxon>Rhabditomorpha</taxon>
        <taxon>Rhabditoidea</taxon>
        <taxon>Rhabditidae</taxon>
        <taxon>Peloderinae</taxon>
        <taxon>Caenorhabditis</taxon>
    </lineage>
</organism>
<feature type="chain" id="PRO_5003178550" description="GH18 domain-containing protein" evidence="1">
    <location>
        <begin position="19"/>
        <end position="1094"/>
    </location>
</feature>
<dbReference type="SUPFAM" id="SSF51445">
    <property type="entry name" value="(Trans)glycosidases"/>
    <property type="match status" value="3"/>
</dbReference>
<accession>E3NE93</accession>
<dbReference type="GO" id="GO:0004568">
    <property type="term" value="F:chitinase activity"/>
    <property type="evidence" value="ECO:0007669"/>
    <property type="project" value="TreeGrafter"/>
</dbReference>
<gene>
    <name evidence="3" type="ORF">CRE_05203</name>
</gene>
<dbReference type="OrthoDB" id="73875at2759"/>
<dbReference type="InterPro" id="IPR001223">
    <property type="entry name" value="Glyco_hydro18_cat"/>
</dbReference>
<dbReference type="PROSITE" id="PS51910">
    <property type="entry name" value="GH18_2"/>
    <property type="match status" value="3"/>
</dbReference>
<dbReference type="GO" id="GO:0008061">
    <property type="term" value="F:chitin binding"/>
    <property type="evidence" value="ECO:0007669"/>
    <property type="project" value="InterPro"/>
</dbReference>
<dbReference type="Gene3D" id="3.20.20.80">
    <property type="entry name" value="Glycosidases"/>
    <property type="match status" value="3"/>
</dbReference>
<dbReference type="PANTHER" id="PTHR11177">
    <property type="entry name" value="CHITINASE"/>
    <property type="match status" value="1"/>
</dbReference>
<dbReference type="HOGENOM" id="CLU_288240_0_0_1"/>
<dbReference type="FunCoup" id="E3NE93">
    <property type="interactions" value="3"/>
</dbReference>